<dbReference type="EMBL" id="KI925454">
    <property type="protein sequence ID" value="ETW87346.1"/>
    <property type="molecule type" value="Genomic_DNA"/>
</dbReference>
<dbReference type="STRING" id="747525.W4KQM9"/>
<reference evidence="2 3" key="1">
    <citation type="journal article" date="2012" name="New Phytol.">
        <title>Insight into trade-off between wood decay and parasitism from the genome of a fungal forest pathogen.</title>
        <authorList>
            <person name="Olson A."/>
            <person name="Aerts A."/>
            <person name="Asiegbu F."/>
            <person name="Belbahri L."/>
            <person name="Bouzid O."/>
            <person name="Broberg A."/>
            <person name="Canback B."/>
            <person name="Coutinho P.M."/>
            <person name="Cullen D."/>
            <person name="Dalman K."/>
            <person name="Deflorio G."/>
            <person name="van Diepen L.T."/>
            <person name="Dunand C."/>
            <person name="Duplessis S."/>
            <person name="Durling M."/>
            <person name="Gonthier P."/>
            <person name="Grimwood J."/>
            <person name="Fossdal C.G."/>
            <person name="Hansson D."/>
            <person name="Henrissat B."/>
            <person name="Hietala A."/>
            <person name="Himmelstrand K."/>
            <person name="Hoffmeister D."/>
            <person name="Hogberg N."/>
            <person name="James T.Y."/>
            <person name="Karlsson M."/>
            <person name="Kohler A."/>
            <person name="Kues U."/>
            <person name="Lee Y.H."/>
            <person name="Lin Y.C."/>
            <person name="Lind M."/>
            <person name="Lindquist E."/>
            <person name="Lombard V."/>
            <person name="Lucas S."/>
            <person name="Lunden K."/>
            <person name="Morin E."/>
            <person name="Murat C."/>
            <person name="Park J."/>
            <person name="Raffaello T."/>
            <person name="Rouze P."/>
            <person name="Salamov A."/>
            <person name="Schmutz J."/>
            <person name="Solheim H."/>
            <person name="Stahlberg J."/>
            <person name="Velez H."/>
            <person name="de Vries R.P."/>
            <person name="Wiebenga A."/>
            <person name="Woodward S."/>
            <person name="Yakovlev I."/>
            <person name="Garbelotto M."/>
            <person name="Martin F."/>
            <person name="Grigoriev I.V."/>
            <person name="Stenlid J."/>
        </authorList>
    </citation>
    <scope>NUCLEOTIDE SEQUENCE [LARGE SCALE GENOMIC DNA]</scope>
    <source>
        <strain evidence="2 3">TC 32-1</strain>
    </source>
</reference>
<gene>
    <name evidence="2" type="ORF">HETIRDRAFT_407020</name>
</gene>
<evidence type="ECO:0000256" key="1">
    <source>
        <dbReference type="SAM" id="MobiDB-lite"/>
    </source>
</evidence>
<accession>W4KQM9</accession>
<feature type="region of interest" description="Disordered" evidence="1">
    <location>
        <begin position="31"/>
        <end position="68"/>
    </location>
</feature>
<dbReference type="Proteomes" id="UP000030671">
    <property type="component" value="Unassembled WGS sequence"/>
</dbReference>
<evidence type="ECO:0000313" key="3">
    <source>
        <dbReference type="Proteomes" id="UP000030671"/>
    </source>
</evidence>
<dbReference type="InParanoid" id="W4KQM9"/>
<dbReference type="RefSeq" id="XP_009541258.1">
    <property type="nucleotide sequence ID" value="XM_009542963.1"/>
</dbReference>
<dbReference type="eggNOG" id="ENOG502R93U">
    <property type="taxonomic scope" value="Eukaryota"/>
</dbReference>
<dbReference type="OrthoDB" id="2333993at2759"/>
<organism evidence="2 3">
    <name type="scientific">Heterobasidion irregulare (strain TC 32-1)</name>
    <dbReference type="NCBI Taxonomy" id="747525"/>
    <lineage>
        <taxon>Eukaryota</taxon>
        <taxon>Fungi</taxon>
        <taxon>Dikarya</taxon>
        <taxon>Basidiomycota</taxon>
        <taxon>Agaricomycotina</taxon>
        <taxon>Agaricomycetes</taxon>
        <taxon>Russulales</taxon>
        <taxon>Bondarzewiaceae</taxon>
        <taxon>Heterobasidion</taxon>
        <taxon>Heterobasidion annosum species complex</taxon>
    </lineage>
</organism>
<protein>
    <submittedName>
        <fullName evidence="2">Uncharacterized protein</fullName>
    </submittedName>
</protein>
<keyword evidence="3" id="KW-1185">Reference proteome</keyword>
<dbReference type="GeneID" id="20672565"/>
<evidence type="ECO:0000313" key="2">
    <source>
        <dbReference type="EMBL" id="ETW87346.1"/>
    </source>
</evidence>
<dbReference type="AlphaFoldDB" id="W4KQM9"/>
<dbReference type="HOGENOM" id="CLU_1230539_0_0_1"/>
<sequence>MSELKSNSHYPSKRRVSSPADLQFFTPAAVSFQPRPYNPSGTTALQSKPPPPARNNSLIHPLPPMDPSPRDPDALFIHPPFTEFPDAHMHTQGLTYALLAANSDWFLDPNDFIATNGTNIMPYPSQLEPPRGWCPAKKKDLKERGSESWPEGEEPRLRCTFCRRTYAGINAKSMWRRHVFEKHKVPMSNRR</sequence>
<dbReference type="KEGG" id="hir:HETIRDRAFT_407020"/>
<name>W4KQM9_HETIT</name>
<proteinExistence type="predicted"/>
<feature type="non-terminal residue" evidence="2">
    <location>
        <position position="191"/>
    </location>
</feature>